<dbReference type="AlphaFoldDB" id="A0A4Y7TJI7"/>
<organism evidence="2 3">
    <name type="scientific">Coprinellus micaceus</name>
    <name type="common">Glistening ink-cap mushroom</name>
    <name type="synonym">Coprinus micaceus</name>
    <dbReference type="NCBI Taxonomy" id="71717"/>
    <lineage>
        <taxon>Eukaryota</taxon>
        <taxon>Fungi</taxon>
        <taxon>Dikarya</taxon>
        <taxon>Basidiomycota</taxon>
        <taxon>Agaricomycotina</taxon>
        <taxon>Agaricomycetes</taxon>
        <taxon>Agaricomycetidae</taxon>
        <taxon>Agaricales</taxon>
        <taxon>Agaricineae</taxon>
        <taxon>Psathyrellaceae</taxon>
        <taxon>Coprinellus</taxon>
    </lineage>
</organism>
<accession>A0A4Y7TJI7</accession>
<feature type="signal peptide" evidence="1">
    <location>
        <begin position="1"/>
        <end position="23"/>
    </location>
</feature>
<evidence type="ECO:0000313" key="3">
    <source>
        <dbReference type="Proteomes" id="UP000298030"/>
    </source>
</evidence>
<name>A0A4Y7TJI7_COPMI</name>
<proteinExistence type="predicted"/>
<comment type="caution">
    <text evidence="2">The sequence shown here is derived from an EMBL/GenBank/DDBJ whole genome shotgun (WGS) entry which is preliminary data.</text>
</comment>
<gene>
    <name evidence="2" type="ORF">FA13DRAFT_81998</name>
</gene>
<protein>
    <submittedName>
        <fullName evidence="2">Uncharacterized protein</fullName>
    </submittedName>
</protein>
<reference evidence="2 3" key="1">
    <citation type="journal article" date="2019" name="Nat. Ecol. Evol.">
        <title>Megaphylogeny resolves global patterns of mushroom evolution.</title>
        <authorList>
            <person name="Varga T."/>
            <person name="Krizsan K."/>
            <person name="Foldi C."/>
            <person name="Dima B."/>
            <person name="Sanchez-Garcia M."/>
            <person name="Sanchez-Ramirez S."/>
            <person name="Szollosi G.J."/>
            <person name="Szarkandi J.G."/>
            <person name="Papp V."/>
            <person name="Albert L."/>
            <person name="Andreopoulos W."/>
            <person name="Angelini C."/>
            <person name="Antonin V."/>
            <person name="Barry K.W."/>
            <person name="Bougher N.L."/>
            <person name="Buchanan P."/>
            <person name="Buyck B."/>
            <person name="Bense V."/>
            <person name="Catcheside P."/>
            <person name="Chovatia M."/>
            <person name="Cooper J."/>
            <person name="Damon W."/>
            <person name="Desjardin D."/>
            <person name="Finy P."/>
            <person name="Geml J."/>
            <person name="Haridas S."/>
            <person name="Hughes K."/>
            <person name="Justo A."/>
            <person name="Karasinski D."/>
            <person name="Kautmanova I."/>
            <person name="Kiss B."/>
            <person name="Kocsube S."/>
            <person name="Kotiranta H."/>
            <person name="LaButti K.M."/>
            <person name="Lechner B.E."/>
            <person name="Liimatainen K."/>
            <person name="Lipzen A."/>
            <person name="Lukacs Z."/>
            <person name="Mihaltcheva S."/>
            <person name="Morgado L.N."/>
            <person name="Niskanen T."/>
            <person name="Noordeloos M.E."/>
            <person name="Ohm R.A."/>
            <person name="Ortiz-Santana B."/>
            <person name="Ovrebo C."/>
            <person name="Racz N."/>
            <person name="Riley R."/>
            <person name="Savchenko A."/>
            <person name="Shiryaev A."/>
            <person name="Soop K."/>
            <person name="Spirin V."/>
            <person name="Szebenyi C."/>
            <person name="Tomsovsky M."/>
            <person name="Tulloss R.E."/>
            <person name="Uehling J."/>
            <person name="Grigoriev I.V."/>
            <person name="Vagvolgyi C."/>
            <person name="Papp T."/>
            <person name="Martin F.M."/>
            <person name="Miettinen O."/>
            <person name="Hibbett D.S."/>
            <person name="Nagy L.G."/>
        </authorList>
    </citation>
    <scope>NUCLEOTIDE SEQUENCE [LARGE SCALE GENOMIC DNA]</scope>
    <source>
        <strain evidence="2 3">FP101781</strain>
    </source>
</reference>
<dbReference type="OrthoDB" id="10671929at2759"/>
<evidence type="ECO:0000256" key="1">
    <source>
        <dbReference type="SAM" id="SignalP"/>
    </source>
</evidence>
<feature type="chain" id="PRO_5021316565" evidence="1">
    <location>
        <begin position="24"/>
        <end position="166"/>
    </location>
</feature>
<keyword evidence="1" id="KW-0732">Signal</keyword>
<dbReference type="Proteomes" id="UP000298030">
    <property type="component" value="Unassembled WGS sequence"/>
</dbReference>
<sequence length="166" mass="18448">MMFYSRFLLISFIISFLSSSVVAAPIGLGSTPQPIDSATAQPLSDQKILDPVVATPLKSDTGVPLPAIIHEETHAFDWAPAASNPRHANLMLIELVWHTDHFASSLPKSGTFHEIVRIFLKPATHLQQGHQKRRRLARRHPVSIPASSRLRFKLTLQCSFHSECPV</sequence>
<dbReference type="EMBL" id="QPFP01000010">
    <property type="protein sequence ID" value="TEB34345.1"/>
    <property type="molecule type" value="Genomic_DNA"/>
</dbReference>
<keyword evidence="3" id="KW-1185">Reference proteome</keyword>
<evidence type="ECO:0000313" key="2">
    <source>
        <dbReference type="EMBL" id="TEB34345.1"/>
    </source>
</evidence>